<proteinExistence type="predicted"/>
<dbReference type="InterPro" id="IPR011992">
    <property type="entry name" value="EF-hand-dom_pair"/>
</dbReference>
<feature type="region of interest" description="Disordered" evidence="1">
    <location>
        <begin position="94"/>
        <end position="133"/>
    </location>
</feature>
<dbReference type="GO" id="GO:0005509">
    <property type="term" value="F:calcium ion binding"/>
    <property type="evidence" value="ECO:0007669"/>
    <property type="project" value="InterPro"/>
</dbReference>
<accession>A0A1G7D7W8</accession>
<dbReference type="SUPFAM" id="SSF47473">
    <property type="entry name" value="EF-hand"/>
    <property type="match status" value="1"/>
</dbReference>
<organism evidence="4 5">
    <name type="scientific">Ruegeria marina</name>
    <dbReference type="NCBI Taxonomy" id="639004"/>
    <lineage>
        <taxon>Bacteria</taxon>
        <taxon>Pseudomonadati</taxon>
        <taxon>Pseudomonadota</taxon>
        <taxon>Alphaproteobacteria</taxon>
        <taxon>Rhodobacterales</taxon>
        <taxon>Roseobacteraceae</taxon>
        <taxon>Ruegeria</taxon>
    </lineage>
</organism>
<dbReference type="InterPro" id="IPR018247">
    <property type="entry name" value="EF_Hand_1_Ca_BS"/>
</dbReference>
<dbReference type="STRING" id="639004.SAMN04488239_12049"/>
<feature type="chain" id="PRO_5011763939" evidence="2">
    <location>
        <begin position="25"/>
        <end position="156"/>
    </location>
</feature>
<feature type="signal peptide" evidence="2">
    <location>
        <begin position="1"/>
        <end position="24"/>
    </location>
</feature>
<dbReference type="RefSeq" id="WP_093036679.1">
    <property type="nucleotide sequence ID" value="NZ_FMZV01000020.1"/>
</dbReference>
<evidence type="ECO:0000256" key="1">
    <source>
        <dbReference type="SAM" id="MobiDB-lite"/>
    </source>
</evidence>
<keyword evidence="5" id="KW-1185">Reference proteome</keyword>
<keyword evidence="2" id="KW-0732">Signal</keyword>
<dbReference type="AlphaFoldDB" id="A0A1G7D7W8"/>
<evidence type="ECO:0000313" key="5">
    <source>
        <dbReference type="Proteomes" id="UP000199628"/>
    </source>
</evidence>
<dbReference type="Proteomes" id="UP000199628">
    <property type="component" value="Unassembled WGS sequence"/>
</dbReference>
<evidence type="ECO:0000313" key="4">
    <source>
        <dbReference type="EMBL" id="SDE47662.1"/>
    </source>
</evidence>
<dbReference type="EMBL" id="FMZV01000020">
    <property type="protein sequence ID" value="SDE47662.1"/>
    <property type="molecule type" value="Genomic_DNA"/>
</dbReference>
<dbReference type="Pfam" id="PF13202">
    <property type="entry name" value="EF-hand_5"/>
    <property type="match status" value="3"/>
</dbReference>
<sequence length="156" mass="16795">MKNAGLIAGIVLASVVLTSSSVLAMGPGDGPRFSFTELDADGDGKIAQEEMLGHRAERLARADTDGDGALSRSELEAEAQARASARVAHMLERLDSDKDGQFRQNEMPEPQCHGAGFVGRQDSDGDGAISEQEFAQMQERMKARHGRHGFGDKMKH</sequence>
<name>A0A1G7D7W8_9RHOB</name>
<evidence type="ECO:0000259" key="3">
    <source>
        <dbReference type="PROSITE" id="PS50222"/>
    </source>
</evidence>
<dbReference type="Gene3D" id="1.10.238.10">
    <property type="entry name" value="EF-hand"/>
    <property type="match status" value="1"/>
</dbReference>
<dbReference type="PROSITE" id="PS50222">
    <property type="entry name" value="EF_HAND_2"/>
    <property type="match status" value="1"/>
</dbReference>
<dbReference type="OrthoDB" id="5470953at2"/>
<gene>
    <name evidence="4" type="ORF">SAMN04488239_12049</name>
</gene>
<evidence type="ECO:0000256" key="2">
    <source>
        <dbReference type="SAM" id="SignalP"/>
    </source>
</evidence>
<dbReference type="PROSITE" id="PS00018">
    <property type="entry name" value="EF_HAND_1"/>
    <property type="match status" value="2"/>
</dbReference>
<reference evidence="5" key="1">
    <citation type="submission" date="2016-10" db="EMBL/GenBank/DDBJ databases">
        <authorList>
            <person name="Varghese N."/>
            <person name="Submissions S."/>
        </authorList>
    </citation>
    <scope>NUCLEOTIDE SEQUENCE [LARGE SCALE GENOMIC DNA]</scope>
    <source>
        <strain evidence="5">CGMCC 1.9108</strain>
    </source>
</reference>
<protein>
    <submittedName>
        <fullName evidence="4">EF hand</fullName>
    </submittedName>
</protein>
<feature type="domain" description="EF-hand" evidence="3">
    <location>
        <begin position="122"/>
        <end position="144"/>
    </location>
</feature>
<dbReference type="InterPro" id="IPR002048">
    <property type="entry name" value="EF_hand_dom"/>
</dbReference>